<comment type="caution">
    <text evidence="1">The sequence shown here is derived from an EMBL/GenBank/DDBJ whole genome shotgun (WGS) entry which is preliminary data.</text>
</comment>
<dbReference type="EMBL" id="JAJIRN010000006">
    <property type="protein sequence ID" value="MCV2369453.1"/>
    <property type="molecule type" value="Genomic_DNA"/>
</dbReference>
<dbReference type="Pfam" id="PF12836">
    <property type="entry name" value="HHH_3"/>
    <property type="match status" value="1"/>
</dbReference>
<evidence type="ECO:0000313" key="2">
    <source>
        <dbReference type="Proteomes" id="UP001209701"/>
    </source>
</evidence>
<keyword evidence="2" id="KW-1185">Reference proteome</keyword>
<name>A0ABT2YHB9_9BURK</name>
<dbReference type="Proteomes" id="UP001209701">
    <property type="component" value="Unassembled WGS sequence"/>
</dbReference>
<gene>
    <name evidence="1" type="ORF">LNV07_15340</name>
</gene>
<proteinExistence type="predicted"/>
<evidence type="ECO:0000313" key="1">
    <source>
        <dbReference type="EMBL" id="MCV2369453.1"/>
    </source>
</evidence>
<reference evidence="1 2" key="1">
    <citation type="submission" date="2021-11" db="EMBL/GenBank/DDBJ databases">
        <authorList>
            <person name="Liang Q."/>
            <person name="Mou H."/>
            <person name="Liu Z."/>
        </authorList>
    </citation>
    <scope>NUCLEOTIDE SEQUENCE [LARGE SCALE GENOMIC DNA]</scope>
    <source>
        <strain evidence="1 2">CHU3</strain>
    </source>
</reference>
<dbReference type="Gene3D" id="1.10.150.320">
    <property type="entry name" value="Photosystem II 12 kDa extrinsic protein"/>
    <property type="match status" value="1"/>
</dbReference>
<protein>
    <submittedName>
        <fullName evidence="1">Helix-hairpin-helix domain-containing protein</fullName>
    </submittedName>
</protein>
<accession>A0ABT2YHB9</accession>
<sequence length="69" mass="7462">MELNQASRAELESMPGLGPSLVERLLVERAKASFVDWADMRSRVSGLGAKTAKKLSAMGLRINGLAYPD</sequence>
<organism evidence="1 2">
    <name type="scientific">Roseateles oligotrophus</name>
    <dbReference type="NCBI Taxonomy" id="1769250"/>
    <lineage>
        <taxon>Bacteria</taxon>
        <taxon>Pseudomonadati</taxon>
        <taxon>Pseudomonadota</taxon>
        <taxon>Betaproteobacteria</taxon>
        <taxon>Burkholderiales</taxon>
        <taxon>Sphaerotilaceae</taxon>
        <taxon>Roseateles</taxon>
    </lineage>
</organism>
<dbReference type="SUPFAM" id="SSF160975">
    <property type="entry name" value="AF1531-like"/>
    <property type="match status" value="1"/>
</dbReference>